<dbReference type="EMBL" id="LWDF02000764">
    <property type="protein sequence ID" value="KAE8243648.1"/>
    <property type="molecule type" value="Genomic_DNA"/>
</dbReference>
<feature type="compositionally biased region" description="Acidic residues" evidence="1">
    <location>
        <begin position="541"/>
        <end position="555"/>
    </location>
</feature>
<feature type="compositionally biased region" description="Basic and acidic residues" evidence="1">
    <location>
        <begin position="564"/>
        <end position="577"/>
    </location>
</feature>
<evidence type="ECO:0000256" key="1">
    <source>
        <dbReference type="SAM" id="MobiDB-lite"/>
    </source>
</evidence>
<feature type="compositionally biased region" description="Acidic residues" evidence="1">
    <location>
        <begin position="474"/>
        <end position="484"/>
    </location>
</feature>
<name>A0A177T5L6_9BASI</name>
<feature type="compositionally biased region" description="Polar residues" evidence="1">
    <location>
        <begin position="444"/>
        <end position="458"/>
    </location>
</feature>
<reference evidence="2" key="2">
    <citation type="journal article" date="2019" name="IMA Fungus">
        <title>Genome sequencing and comparison of five Tilletia species to identify candidate genes for the detection of regulated species infecting wheat.</title>
        <authorList>
            <person name="Nguyen H.D.T."/>
            <person name="Sultana T."/>
            <person name="Kesanakurti P."/>
            <person name="Hambleton S."/>
        </authorList>
    </citation>
    <scope>NUCLEOTIDE SEQUENCE</scope>
    <source>
        <strain evidence="2">DAOMC 236416</strain>
    </source>
</reference>
<protein>
    <submittedName>
        <fullName evidence="2">Uncharacterized protein</fullName>
    </submittedName>
</protein>
<sequence length="598" mass="66197">MPLTTQSSAPRIPSEEVLGRTLEAYILKAHEEDEDAASTFLTPRNIRMYLIKHFNLGSEHALDIRKLFIKNTSREVVERFRAGEPPIYPVSDSEHGSPPPPPAGSAKASTDSSADRAASRPKKTPPRYVHADDEDDDEEEDPRHLAAEQPRLARRTPTKAELQKRLKANALSPSSDEDEPPDDDVELSEDSVSEDDQPSSAQKSKKRKSTSSTSSSNSPSPPRQRQRRESSPPTSTARSKSKKVDQPAPQPDDISDDSMIDDVEEELQKRRKRGPKKGKATAKAGRGGKRASGTQAKVKMDRLTTLKKLCVSCGARKVWSTWFRSKGCAGDPDSDPDVERDQIKAVLELLENIGAYEGMSAKQAAKLKEDRELEKELADIGALNNKDESGEEDSPGPNTQPGPSRTMLSGKRVRKPSAMAMASAEYEDKISHNKARPRAGAPGTDQSPSKRSQASTSGAVLDQDDDTASSVFEISDDEDEDDDMDGRRRRRRRPKNEVEEDFIVDDDEKLGYEKKRGSRRVIDSEDEDEDEPRNDNRGGDDGSESEDSPANDQDEVSLHLSTQFDEKAHQDKGEIPRRKQKAGKFRDDLKSFASALNN</sequence>
<feature type="compositionally biased region" description="Acidic residues" evidence="1">
    <location>
        <begin position="175"/>
        <end position="197"/>
    </location>
</feature>
<feature type="compositionally biased region" description="Basic and acidic residues" evidence="1">
    <location>
        <begin position="367"/>
        <end position="378"/>
    </location>
</feature>
<feature type="compositionally biased region" description="Basic residues" evidence="1">
    <location>
        <begin position="269"/>
        <end position="280"/>
    </location>
</feature>
<accession>A0A177T5L6</accession>
<feature type="region of interest" description="Disordered" evidence="1">
    <location>
        <begin position="367"/>
        <end position="598"/>
    </location>
</feature>
<proteinExistence type="predicted"/>
<keyword evidence="3" id="KW-1185">Reference proteome</keyword>
<feature type="compositionally biased region" description="Acidic residues" evidence="1">
    <location>
        <begin position="253"/>
        <end position="265"/>
    </location>
</feature>
<comment type="caution">
    <text evidence="2">The sequence shown here is derived from an EMBL/GenBank/DDBJ whole genome shotgun (WGS) entry which is preliminary data.</text>
</comment>
<feature type="compositionally biased region" description="Basic and acidic residues" evidence="1">
    <location>
        <begin position="509"/>
        <end position="523"/>
    </location>
</feature>
<evidence type="ECO:0000313" key="2">
    <source>
        <dbReference type="EMBL" id="KAE8243648.1"/>
    </source>
</evidence>
<dbReference type="Proteomes" id="UP000077521">
    <property type="component" value="Unassembled WGS sequence"/>
</dbReference>
<feature type="compositionally biased region" description="Acidic residues" evidence="1">
    <location>
        <begin position="498"/>
        <end position="508"/>
    </location>
</feature>
<dbReference type="AlphaFoldDB" id="A0A177T5L6"/>
<organism evidence="2 3">
    <name type="scientific">Tilletia indica</name>
    <dbReference type="NCBI Taxonomy" id="43049"/>
    <lineage>
        <taxon>Eukaryota</taxon>
        <taxon>Fungi</taxon>
        <taxon>Dikarya</taxon>
        <taxon>Basidiomycota</taxon>
        <taxon>Ustilaginomycotina</taxon>
        <taxon>Exobasidiomycetes</taxon>
        <taxon>Tilletiales</taxon>
        <taxon>Tilletiaceae</taxon>
        <taxon>Tilletia</taxon>
    </lineage>
</organism>
<reference evidence="2" key="1">
    <citation type="submission" date="2016-04" db="EMBL/GenBank/DDBJ databases">
        <authorList>
            <person name="Nguyen H.D."/>
            <person name="Samba Siva P."/>
            <person name="Cullis J."/>
            <person name="Levesque C.A."/>
            <person name="Hambleton S."/>
        </authorList>
    </citation>
    <scope>NUCLEOTIDE SEQUENCE</scope>
    <source>
        <strain evidence="2">DAOMC 236416</strain>
    </source>
</reference>
<feature type="region of interest" description="Disordered" evidence="1">
    <location>
        <begin position="85"/>
        <end position="299"/>
    </location>
</feature>
<evidence type="ECO:0000313" key="3">
    <source>
        <dbReference type="Proteomes" id="UP000077521"/>
    </source>
</evidence>
<gene>
    <name evidence="2" type="ORF">A4X13_0g7001</name>
</gene>
<feature type="compositionally biased region" description="Polar residues" evidence="1">
    <location>
        <begin position="396"/>
        <end position="407"/>
    </location>
</feature>